<dbReference type="Proteomes" id="UP000478052">
    <property type="component" value="Unassembled WGS sequence"/>
</dbReference>
<feature type="region of interest" description="Disordered" evidence="1">
    <location>
        <begin position="135"/>
        <end position="168"/>
    </location>
</feature>
<gene>
    <name evidence="3" type="ORF">FWK35_00029052</name>
</gene>
<feature type="region of interest" description="Disordered" evidence="1">
    <location>
        <begin position="73"/>
        <end position="105"/>
    </location>
</feature>
<comment type="caution">
    <text evidence="3">The sequence shown here is derived from an EMBL/GenBank/DDBJ whole genome shotgun (WGS) entry which is preliminary data.</text>
</comment>
<feature type="compositionally biased region" description="Polar residues" evidence="1">
    <location>
        <begin position="156"/>
        <end position="168"/>
    </location>
</feature>
<evidence type="ECO:0000313" key="4">
    <source>
        <dbReference type="Proteomes" id="UP000478052"/>
    </source>
</evidence>
<evidence type="ECO:0000313" key="3">
    <source>
        <dbReference type="EMBL" id="KAF0712478.1"/>
    </source>
</evidence>
<organism evidence="3 4">
    <name type="scientific">Aphis craccivora</name>
    <name type="common">Cowpea aphid</name>
    <dbReference type="NCBI Taxonomy" id="307492"/>
    <lineage>
        <taxon>Eukaryota</taxon>
        <taxon>Metazoa</taxon>
        <taxon>Ecdysozoa</taxon>
        <taxon>Arthropoda</taxon>
        <taxon>Hexapoda</taxon>
        <taxon>Insecta</taxon>
        <taxon>Pterygota</taxon>
        <taxon>Neoptera</taxon>
        <taxon>Paraneoptera</taxon>
        <taxon>Hemiptera</taxon>
        <taxon>Sternorrhyncha</taxon>
        <taxon>Aphidomorpha</taxon>
        <taxon>Aphidoidea</taxon>
        <taxon>Aphididae</taxon>
        <taxon>Aphidini</taxon>
        <taxon>Aphis</taxon>
        <taxon>Aphis</taxon>
    </lineage>
</organism>
<dbReference type="AlphaFoldDB" id="A0A6G0VWX8"/>
<evidence type="ECO:0000259" key="2">
    <source>
        <dbReference type="Pfam" id="PF16064"/>
    </source>
</evidence>
<dbReference type="Pfam" id="PF16064">
    <property type="entry name" value="DUF4806"/>
    <property type="match status" value="1"/>
</dbReference>
<feature type="non-terminal residue" evidence="3">
    <location>
        <position position="455"/>
    </location>
</feature>
<reference evidence="3 4" key="1">
    <citation type="submission" date="2019-08" db="EMBL/GenBank/DDBJ databases">
        <title>Whole genome of Aphis craccivora.</title>
        <authorList>
            <person name="Voronova N.V."/>
            <person name="Shulinski R.S."/>
            <person name="Bandarenka Y.V."/>
            <person name="Zhorov D.G."/>
            <person name="Warner D."/>
        </authorList>
    </citation>
    <scope>NUCLEOTIDE SEQUENCE [LARGE SCALE GENOMIC DNA]</scope>
    <source>
        <strain evidence="3">180601</strain>
        <tissue evidence="3">Whole Body</tissue>
    </source>
</reference>
<sequence>MVMGRWEVVFFHKDNSIEAVPDTWVKKGLCAWPKSSKNIKQYKPNKTDFLYYPARILGTKNYATLAEAQSKLSKAATHSDLSTTEDQVNKKKKKTFNSSRLNDVNERHEPPLYKDFYSKVTKSNQDVESAFPVINNHSSLSDNDDSDNDPTWGNKVASNNGSCSDDSTSEANNIMIPSTPNAVFSPNTQVWKVNELNEHEKTEMTLNFQTVFKSPDKWHISSTYNQTKDPEALKQVTKTLVLDDNTKNVNGDGVVTSKSADNLHSSINHDGGVFMSSHDFQKFTFTTLTHLKYDMSAMMHIIKDTNEKVQALIFKNFPFTTLTHLKYDISAMMHIIKDTNEKVQALVSKTNNNLISTISPTQNSINMNMFPLTNNDELSAVEIKIDDPHYRNELICELSLLVDNNSLNTSVRRIISRLCDDALLVSYSLTGFKHNKPFGSLKIYRVIIGKYPLPT</sequence>
<dbReference type="OrthoDB" id="6609483at2759"/>
<dbReference type="EMBL" id="VUJU01010911">
    <property type="protein sequence ID" value="KAF0712478.1"/>
    <property type="molecule type" value="Genomic_DNA"/>
</dbReference>
<proteinExistence type="predicted"/>
<protein>
    <submittedName>
        <fullName evidence="3">DUF4806 domain-containing protein</fullName>
    </submittedName>
</protein>
<name>A0A6G0VWX8_APHCR</name>
<accession>A0A6G0VWX8</accession>
<keyword evidence="4" id="KW-1185">Reference proteome</keyword>
<dbReference type="InterPro" id="IPR032071">
    <property type="entry name" value="DUF4806"/>
</dbReference>
<feature type="domain" description="DUF4806" evidence="2">
    <location>
        <begin position="369"/>
        <end position="437"/>
    </location>
</feature>
<evidence type="ECO:0000256" key="1">
    <source>
        <dbReference type="SAM" id="MobiDB-lite"/>
    </source>
</evidence>